<keyword evidence="9" id="KW-1185">Reference proteome</keyword>
<dbReference type="InterPro" id="IPR001841">
    <property type="entry name" value="Znf_RING"/>
</dbReference>
<dbReference type="InterPro" id="IPR000306">
    <property type="entry name" value="Znf_FYVE"/>
</dbReference>
<gene>
    <name evidence="8" type="ORF">INT45_011680</name>
</gene>
<dbReference type="Proteomes" id="UP000646827">
    <property type="component" value="Unassembled WGS sequence"/>
</dbReference>
<dbReference type="GO" id="GO:0008270">
    <property type="term" value="F:zinc ion binding"/>
    <property type="evidence" value="ECO:0007669"/>
    <property type="project" value="UniProtKB-KW"/>
</dbReference>
<dbReference type="SUPFAM" id="SSF57850">
    <property type="entry name" value="RING/U-box"/>
    <property type="match status" value="1"/>
</dbReference>
<dbReference type="CDD" id="cd16489">
    <property type="entry name" value="mRING-CH-C4HC2H_ZNRF"/>
    <property type="match status" value="1"/>
</dbReference>
<keyword evidence="2 4" id="KW-0863">Zinc-finger</keyword>
<name>A0A8H7SDK6_9FUNG</name>
<dbReference type="PROSITE" id="PS50178">
    <property type="entry name" value="ZF_FYVE"/>
    <property type="match status" value="1"/>
</dbReference>
<keyword evidence="3" id="KW-0862">Zinc</keyword>
<dbReference type="OrthoDB" id="10057496at2759"/>
<dbReference type="PANTHER" id="PTHR39490">
    <property type="entry name" value="ARRESTIN DOMAIN-CONTAINING PROTEIN D"/>
    <property type="match status" value="1"/>
</dbReference>
<dbReference type="InterPro" id="IPR017455">
    <property type="entry name" value="Znf_FYVE-rel"/>
</dbReference>
<dbReference type="InterPro" id="IPR013083">
    <property type="entry name" value="Znf_RING/FYVE/PHD"/>
</dbReference>
<comment type="caution">
    <text evidence="8">The sequence shown here is derived from an EMBL/GenBank/DDBJ whole genome shotgun (WGS) entry which is preliminary data.</text>
</comment>
<dbReference type="PROSITE" id="PS50089">
    <property type="entry name" value="ZF_RING_2"/>
    <property type="match status" value="1"/>
</dbReference>
<feature type="compositionally biased region" description="Low complexity" evidence="5">
    <location>
        <begin position="10"/>
        <end position="19"/>
    </location>
</feature>
<feature type="compositionally biased region" description="Basic and acidic residues" evidence="5">
    <location>
        <begin position="326"/>
        <end position="335"/>
    </location>
</feature>
<protein>
    <submittedName>
        <fullName evidence="8">Uncharacterized protein</fullName>
    </submittedName>
</protein>
<organism evidence="8 9">
    <name type="scientific">Circinella minor</name>
    <dbReference type="NCBI Taxonomy" id="1195481"/>
    <lineage>
        <taxon>Eukaryota</taxon>
        <taxon>Fungi</taxon>
        <taxon>Fungi incertae sedis</taxon>
        <taxon>Mucoromycota</taxon>
        <taxon>Mucoromycotina</taxon>
        <taxon>Mucoromycetes</taxon>
        <taxon>Mucorales</taxon>
        <taxon>Lichtheimiaceae</taxon>
        <taxon>Circinella</taxon>
    </lineage>
</organism>
<reference evidence="8 9" key="1">
    <citation type="submission" date="2020-12" db="EMBL/GenBank/DDBJ databases">
        <title>Metabolic potential, ecology and presence of endohyphal bacteria is reflected in genomic diversity of Mucoromycotina.</title>
        <authorList>
            <person name="Muszewska A."/>
            <person name="Okrasinska A."/>
            <person name="Steczkiewicz K."/>
            <person name="Drgas O."/>
            <person name="Orlowska M."/>
            <person name="Perlinska-Lenart U."/>
            <person name="Aleksandrzak-Piekarczyk T."/>
            <person name="Szatraj K."/>
            <person name="Zielenkiewicz U."/>
            <person name="Pilsyk S."/>
            <person name="Malc E."/>
            <person name="Mieczkowski P."/>
            <person name="Kruszewska J.S."/>
            <person name="Biernat P."/>
            <person name="Pawlowska J."/>
        </authorList>
    </citation>
    <scope>NUCLEOTIDE SEQUENCE [LARGE SCALE GENOMIC DNA]</scope>
    <source>
        <strain evidence="8 9">CBS 142.35</strain>
    </source>
</reference>
<evidence type="ECO:0000256" key="3">
    <source>
        <dbReference type="ARBA" id="ARBA00022833"/>
    </source>
</evidence>
<dbReference type="EMBL" id="JAEPRB010000020">
    <property type="protein sequence ID" value="KAG2226063.1"/>
    <property type="molecule type" value="Genomic_DNA"/>
</dbReference>
<dbReference type="Pfam" id="PF01363">
    <property type="entry name" value="FYVE"/>
    <property type="match status" value="1"/>
</dbReference>
<evidence type="ECO:0000313" key="8">
    <source>
        <dbReference type="EMBL" id="KAG2226063.1"/>
    </source>
</evidence>
<feature type="compositionally biased region" description="Polar residues" evidence="5">
    <location>
        <begin position="442"/>
        <end position="472"/>
    </location>
</feature>
<feature type="domain" description="RING-type" evidence="6">
    <location>
        <begin position="754"/>
        <end position="794"/>
    </location>
</feature>
<keyword evidence="1" id="KW-0479">Metal-binding</keyword>
<dbReference type="InterPro" id="IPR052113">
    <property type="entry name" value="FYVE-type_Zinc_Finger"/>
</dbReference>
<feature type="region of interest" description="Disordered" evidence="5">
    <location>
        <begin position="1"/>
        <end position="120"/>
    </location>
</feature>
<feature type="compositionally biased region" description="Polar residues" evidence="5">
    <location>
        <begin position="234"/>
        <end position="262"/>
    </location>
</feature>
<evidence type="ECO:0000259" key="6">
    <source>
        <dbReference type="PROSITE" id="PS50089"/>
    </source>
</evidence>
<evidence type="ECO:0000256" key="2">
    <source>
        <dbReference type="ARBA" id="ARBA00022771"/>
    </source>
</evidence>
<dbReference type="PANTHER" id="PTHR39490:SF8">
    <property type="entry name" value="ZINC FINGER FYVE DOMAIN-CONTAINING PROTEIN 21"/>
    <property type="match status" value="1"/>
</dbReference>
<dbReference type="SMART" id="SM00064">
    <property type="entry name" value="FYVE"/>
    <property type="match status" value="1"/>
</dbReference>
<dbReference type="SUPFAM" id="SSF57903">
    <property type="entry name" value="FYVE/PHD zinc finger"/>
    <property type="match status" value="1"/>
</dbReference>
<dbReference type="Pfam" id="PF13639">
    <property type="entry name" value="zf-RING_2"/>
    <property type="match status" value="1"/>
</dbReference>
<dbReference type="CDD" id="cd15760">
    <property type="entry name" value="FYVE_scVPS27p_like"/>
    <property type="match status" value="1"/>
</dbReference>
<evidence type="ECO:0000259" key="7">
    <source>
        <dbReference type="PROSITE" id="PS50178"/>
    </source>
</evidence>
<feature type="region of interest" description="Disordered" evidence="5">
    <location>
        <begin position="306"/>
        <end position="342"/>
    </location>
</feature>
<feature type="region of interest" description="Disordered" evidence="5">
    <location>
        <begin position="358"/>
        <end position="377"/>
    </location>
</feature>
<dbReference type="AlphaFoldDB" id="A0A8H7SDK6"/>
<dbReference type="InterPro" id="IPR011011">
    <property type="entry name" value="Znf_FYVE_PHD"/>
</dbReference>
<feature type="region of interest" description="Disordered" evidence="5">
    <location>
        <begin position="430"/>
        <end position="486"/>
    </location>
</feature>
<evidence type="ECO:0000256" key="5">
    <source>
        <dbReference type="SAM" id="MobiDB-lite"/>
    </source>
</evidence>
<feature type="region of interest" description="Disordered" evidence="5">
    <location>
        <begin position="164"/>
        <end position="270"/>
    </location>
</feature>
<proteinExistence type="predicted"/>
<feature type="compositionally biased region" description="Polar residues" evidence="5">
    <location>
        <begin position="76"/>
        <end position="120"/>
    </location>
</feature>
<evidence type="ECO:0000313" key="9">
    <source>
        <dbReference type="Proteomes" id="UP000646827"/>
    </source>
</evidence>
<sequence>METHPAVGDSASATTSSASHETKKVESCAIVNEQENERTCESQSLSTSTTTTTTATTSTTEQDQTNIMVPPLDIYGNNNTSNDEQSVNPFINQQEQPQPRDSNSTGRLSNNGHNIVNNSDNNYISKYQHQEEQQHRQQDEQVDSDIIDSQQDQNQDTRVIQEEREEAQEQTKIIDQCKQNESTRGVDNDNNVLKSHNVSQDEHVAATTAIEQSDRLSINEEEDGSIPREKKSSRASTNDDQGEPSGTTALDESIAQNDTPSLDGNKDEEIPPRAADQLSLLSAQQPTISEQHSEEGVDVLEIVTEVQGQQEQSNEEYVDYVSHHQQNSDHYRNNNDNDDDGEHIVKAGYEREERITDSITENGNEEHNQPNVDGSEEDIREELDQTERNIKIESSTSSSHPIEEQQHQLDIQSFPSLEGQSTSSQALEGFGLTEGHSDDESFSNTVEQQKQHQVNMHASRLSENQGTSSQTLGGPLPIESNPDGEASLIPTEQQQQVDIQSSQLLEDDGVRSADLEEPAPIPTLASDEMNYEEQSQQYLSSSPANKTTSVNQQNITTYEYQQHSATINHDRDDASDHTLHNAPRSRRVWEEDRQASECRRCNRRFNFLVRRHHCRRCGLVVCDRCSSHRIRLPPEEIVQDPAIDPSHYPLIAVHPQRVCDVCNRLPIKEVLASTSSPRRRATAPVSMSHMKRSPSSQSLMTECPVCGTDLLGMQKEDQEKHLQLCLNTGSPPVRPPRYLVYELSENSPQIDYECPICFEEFKAGEKIARMICLCSYHRHCLSDWLERGKGCPVHYDATISA</sequence>
<feature type="compositionally biased region" description="Polar residues" evidence="5">
    <location>
        <begin position="170"/>
        <end position="198"/>
    </location>
</feature>
<accession>A0A8H7SDK6</accession>
<evidence type="ECO:0000256" key="4">
    <source>
        <dbReference type="PROSITE-ProRule" id="PRU00175"/>
    </source>
</evidence>
<dbReference type="Gene3D" id="3.30.40.10">
    <property type="entry name" value="Zinc/RING finger domain, C3HC4 (zinc finger)"/>
    <property type="match status" value="2"/>
</dbReference>
<feature type="domain" description="FYVE-type" evidence="7">
    <location>
        <begin position="592"/>
        <end position="662"/>
    </location>
</feature>
<evidence type="ECO:0000256" key="1">
    <source>
        <dbReference type="ARBA" id="ARBA00022723"/>
    </source>
</evidence>
<feature type="compositionally biased region" description="Low complexity" evidence="5">
    <location>
        <begin position="46"/>
        <end position="60"/>
    </location>
</feature>